<feature type="chain" id="PRO_5012362229" evidence="7">
    <location>
        <begin position="16"/>
        <end position="279"/>
    </location>
</feature>
<dbReference type="OrthoDB" id="4505626at2759"/>
<organism evidence="8 9">
    <name type="scientific">Penicillium patulum</name>
    <name type="common">Penicillium griseofulvum</name>
    <dbReference type="NCBI Taxonomy" id="5078"/>
    <lineage>
        <taxon>Eukaryota</taxon>
        <taxon>Fungi</taxon>
        <taxon>Dikarya</taxon>
        <taxon>Ascomycota</taxon>
        <taxon>Pezizomycotina</taxon>
        <taxon>Eurotiomycetes</taxon>
        <taxon>Eurotiomycetidae</taxon>
        <taxon>Eurotiales</taxon>
        <taxon>Aspergillaceae</taxon>
        <taxon>Penicillium</taxon>
    </lineage>
</organism>
<evidence type="ECO:0000256" key="5">
    <source>
        <dbReference type="SAM" id="MobiDB-lite"/>
    </source>
</evidence>
<dbReference type="OMA" id="VEMSNTH"/>
<comment type="caution">
    <text evidence="8">The sequence shown here is derived from an EMBL/GenBank/DDBJ whole genome shotgun (WGS) entry which is preliminary data.</text>
</comment>
<feature type="transmembrane region" description="Helical" evidence="6">
    <location>
        <begin position="164"/>
        <end position="186"/>
    </location>
</feature>
<dbReference type="GeneID" id="63704101"/>
<proteinExistence type="predicted"/>
<feature type="signal peptide" evidence="7">
    <location>
        <begin position="1"/>
        <end position="15"/>
    </location>
</feature>
<keyword evidence="3 6" id="KW-1133">Transmembrane helix</keyword>
<dbReference type="Proteomes" id="UP000070168">
    <property type="component" value="Unassembled WGS sequence"/>
</dbReference>
<keyword evidence="2 6" id="KW-0812">Transmembrane</keyword>
<dbReference type="RefSeq" id="XP_040645754.1">
    <property type="nucleotide sequence ID" value="XM_040788801.1"/>
</dbReference>
<evidence type="ECO:0000256" key="6">
    <source>
        <dbReference type="SAM" id="Phobius"/>
    </source>
</evidence>
<dbReference type="GO" id="GO:0071944">
    <property type="term" value="C:cell periphery"/>
    <property type="evidence" value="ECO:0007669"/>
    <property type="project" value="UniProtKB-ARBA"/>
</dbReference>
<dbReference type="AlphaFoldDB" id="A0A135LE21"/>
<reference evidence="8 9" key="1">
    <citation type="journal article" date="2016" name="BMC Genomics">
        <title>Genome sequencing and secondary metabolism of the postharvest pathogen Penicillium griseofulvum.</title>
        <authorList>
            <person name="Banani H."/>
            <person name="Marcet-Houben M."/>
            <person name="Ballester A.R."/>
            <person name="Abbruscato P."/>
            <person name="Gonzalez-Candelas L."/>
            <person name="Gabaldon T."/>
            <person name="Spadaro D."/>
        </authorList>
    </citation>
    <scope>NUCLEOTIDE SEQUENCE [LARGE SCALE GENOMIC DNA]</scope>
    <source>
        <strain evidence="8 9">PG3</strain>
    </source>
</reference>
<dbReference type="InterPro" id="IPR051694">
    <property type="entry name" value="Immunoregulatory_rcpt-like"/>
</dbReference>
<keyword evidence="4 6" id="KW-0472">Membrane</keyword>
<accession>A0A135LE21</accession>
<dbReference type="STRING" id="5078.A0A135LE21"/>
<dbReference type="GO" id="GO:0016020">
    <property type="term" value="C:membrane"/>
    <property type="evidence" value="ECO:0007669"/>
    <property type="project" value="UniProtKB-SubCell"/>
</dbReference>
<evidence type="ECO:0000256" key="1">
    <source>
        <dbReference type="ARBA" id="ARBA00004167"/>
    </source>
</evidence>
<gene>
    <name evidence="8" type="ORF">PGRI_010880</name>
</gene>
<protein>
    <submittedName>
        <fullName evidence="8">Uncharacterized protein</fullName>
    </submittedName>
</protein>
<evidence type="ECO:0000256" key="7">
    <source>
        <dbReference type="SAM" id="SignalP"/>
    </source>
</evidence>
<dbReference type="PANTHER" id="PTHR15549">
    <property type="entry name" value="PAIRED IMMUNOGLOBULIN-LIKE TYPE 2 RECEPTOR"/>
    <property type="match status" value="1"/>
</dbReference>
<dbReference type="EMBL" id="LHQR01000065">
    <property type="protein sequence ID" value="KXG47218.1"/>
    <property type="molecule type" value="Genomic_DNA"/>
</dbReference>
<evidence type="ECO:0000256" key="4">
    <source>
        <dbReference type="ARBA" id="ARBA00023136"/>
    </source>
</evidence>
<keyword evidence="9" id="KW-1185">Reference proteome</keyword>
<evidence type="ECO:0000313" key="9">
    <source>
        <dbReference type="Proteomes" id="UP000070168"/>
    </source>
</evidence>
<keyword evidence="7" id="KW-0732">Signal</keyword>
<evidence type="ECO:0000256" key="2">
    <source>
        <dbReference type="ARBA" id="ARBA00022692"/>
    </source>
</evidence>
<sequence>MLPLHALLLVPLASAWTFQTTNTTGDTQISRGEEEQQCTEATIGKGKLFSWDPEGSSLCVSIYNDAECESRAGYSCGKWGKSASKEFLSFDILLESEIEAKRKTSTLALTPSSTSAAATATASKSTSPSSTAASVSASTTPTGSTAASAANTDTGSGSSLSGGAIAGIVIGVIAAIAIIVAFIFIFMRKKNKKAAAARQGGGYGPHEANAAGSSVSGTTVVEKAAESMAEKEAQSVRRFRPVPGSRVVELVGDEGSAELGSSPVSEMDGYTIKRPYHMV</sequence>
<comment type="subcellular location">
    <subcellularLocation>
        <location evidence="1">Membrane</location>
        <topology evidence="1">Single-pass membrane protein</topology>
    </subcellularLocation>
</comment>
<name>A0A135LE21_PENPA</name>
<evidence type="ECO:0000313" key="8">
    <source>
        <dbReference type="EMBL" id="KXG47218.1"/>
    </source>
</evidence>
<evidence type="ECO:0000256" key="3">
    <source>
        <dbReference type="ARBA" id="ARBA00022989"/>
    </source>
</evidence>
<feature type="region of interest" description="Disordered" evidence="5">
    <location>
        <begin position="118"/>
        <end position="158"/>
    </location>
</feature>